<dbReference type="RefSeq" id="WP_138087675.1">
    <property type="nucleotide sequence ID" value="NZ_VAUV01000014.1"/>
</dbReference>
<dbReference type="InterPro" id="IPR013216">
    <property type="entry name" value="Methyltransf_11"/>
</dbReference>
<feature type="domain" description="Methyltransferase type 11" evidence="1">
    <location>
        <begin position="79"/>
        <end position="129"/>
    </location>
</feature>
<protein>
    <submittedName>
        <fullName evidence="2">Methyltransferase domain-containing protein</fullName>
    </submittedName>
</protein>
<dbReference type="OrthoDB" id="193599at2"/>
<keyword evidence="2" id="KW-0808">Transferase</keyword>
<dbReference type="GO" id="GO:0008757">
    <property type="term" value="F:S-adenosylmethionine-dependent methyltransferase activity"/>
    <property type="evidence" value="ECO:0007669"/>
    <property type="project" value="InterPro"/>
</dbReference>
<organism evidence="2 3">
    <name type="scientific">Phragmitibacter flavus</name>
    <dbReference type="NCBI Taxonomy" id="2576071"/>
    <lineage>
        <taxon>Bacteria</taxon>
        <taxon>Pseudomonadati</taxon>
        <taxon>Verrucomicrobiota</taxon>
        <taxon>Verrucomicrobiia</taxon>
        <taxon>Verrucomicrobiales</taxon>
        <taxon>Verrucomicrobiaceae</taxon>
        <taxon>Phragmitibacter</taxon>
    </lineage>
</organism>
<evidence type="ECO:0000259" key="1">
    <source>
        <dbReference type="Pfam" id="PF08241"/>
    </source>
</evidence>
<evidence type="ECO:0000313" key="2">
    <source>
        <dbReference type="EMBL" id="TLD69260.1"/>
    </source>
</evidence>
<sequence length="229" mass="25808">MTSPLQSIKKLLPSSLRDQYRFSYYNAINLVRWELKNLCGLHKYPKNSDNMLFVHLGCGSLELPGFINVDLRAHPHVHHRANVDRLPFLKDGSIDLIYVSHCLEHISHRKIEKTLSEWRRVLKVGGILRIAVPDFDAVLSAYAKSQNDIKCIQGVLMGGQDYAQNFHYTTFNETFLKSMLENGGFEDVRRWNPSNVGLGKATDCSTAVLKVGETVIPVSLNLEAVKNGA</sequence>
<comment type="caution">
    <text evidence="2">The sequence shown here is derived from an EMBL/GenBank/DDBJ whole genome shotgun (WGS) entry which is preliminary data.</text>
</comment>
<gene>
    <name evidence="2" type="ORF">FEM03_17975</name>
</gene>
<keyword evidence="2" id="KW-0489">Methyltransferase</keyword>
<keyword evidence="3" id="KW-1185">Reference proteome</keyword>
<dbReference type="CDD" id="cd02440">
    <property type="entry name" value="AdoMet_MTases"/>
    <property type="match status" value="1"/>
</dbReference>
<dbReference type="GO" id="GO:0032259">
    <property type="term" value="P:methylation"/>
    <property type="evidence" value="ECO:0007669"/>
    <property type="project" value="UniProtKB-KW"/>
</dbReference>
<proteinExistence type="predicted"/>
<dbReference type="InterPro" id="IPR029063">
    <property type="entry name" value="SAM-dependent_MTases_sf"/>
</dbReference>
<dbReference type="AlphaFoldDB" id="A0A5R8KAB4"/>
<dbReference type="Proteomes" id="UP000306196">
    <property type="component" value="Unassembled WGS sequence"/>
</dbReference>
<evidence type="ECO:0000313" key="3">
    <source>
        <dbReference type="Proteomes" id="UP000306196"/>
    </source>
</evidence>
<name>A0A5R8KAB4_9BACT</name>
<reference evidence="2 3" key="1">
    <citation type="submission" date="2019-05" db="EMBL/GenBank/DDBJ databases">
        <title>Verrucobacter flavum gen. nov., sp. nov. a new member of the family Verrucomicrobiaceae.</title>
        <authorList>
            <person name="Szuroczki S."/>
            <person name="Abbaszade G."/>
            <person name="Szabo A."/>
            <person name="Felfoldi T."/>
            <person name="Schumann P."/>
            <person name="Boka K."/>
            <person name="Keki Z."/>
            <person name="Toumi M."/>
            <person name="Toth E."/>
        </authorList>
    </citation>
    <scope>NUCLEOTIDE SEQUENCE [LARGE SCALE GENOMIC DNA]</scope>
    <source>
        <strain evidence="2 3">MG-N-17</strain>
    </source>
</reference>
<dbReference type="Gene3D" id="3.40.50.150">
    <property type="entry name" value="Vaccinia Virus protein VP39"/>
    <property type="match status" value="1"/>
</dbReference>
<accession>A0A5R8KAB4</accession>
<dbReference type="SUPFAM" id="SSF53335">
    <property type="entry name" value="S-adenosyl-L-methionine-dependent methyltransferases"/>
    <property type="match status" value="1"/>
</dbReference>
<dbReference type="Pfam" id="PF08241">
    <property type="entry name" value="Methyltransf_11"/>
    <property type="match status" value="1"/>
</dbReference>
<dbReference type="EMBL" id="VAUV01000014">
    <property type="protein sequence ID" value="TLD69260.1"/>
    <property type="molecule type" value="Genomic_DNA"/>
</dbReference>